<protein>
    <submittedName>
        <fullName evidence="1">Uncharacterized protein</fullName>
    </submittedName>
</protein>
<sequence>MKGLGLEFYPFIYVIEEWNAPIESDDLFALLISEDAQMKMDPLLVNNVVPSSIHIATHSPSHACNASKGHGYFIAVSYDFHDFGNTSCGSLDIYTETNKTIP</sequence>
<proteinExistence type="predicted"/>
<gene>
    <name evidence="1" type="ORF">MANES_S023900</name>
</gene>
<dbReference type="AlphaFoldDB" id="A0A199UBW7"/>
<organism evidence="1">
    <name type="scientific">Manihot esculenta</name>
    <name type="common">Cassava</name>
    <name type="synonym">Jatropha manihot</name>
    <dbReference type="NCBI Taxonomy" id="3983"/>
    <lineage>
        <taxon>Eukaryota</taxon>
        <taxon>Viridiplantae</taxon>
        <taxon>Streptophyta</taxon>
        <taxon>Embryophyta</taxon>
        <taxon>Tracheophyta</taxon>
        <taxon>Spermatophyta</taxon>
        <taxon>Magnoliopsida</taxon>
        <taxon>eudicotyledons</taxon>
        <taxon>Gunneridae</taxon>
        <taxon>Pentapetalae</taxon>
        <taxon>rosids</taxon>
        <taxon>fabids</taxon>
        <taxon>Malpighiales</taxon>
        <taxon>Euphorbiaceae</taxon>
        <taxon>Crotonoideae</taxon>
        <taxon>Manihoteae</taxon>
        <taxon>Manihot</taxon>
    </lineage>
</organism>
<dbReference type="EMBL" id="KV450490">
    <property type="protein sequence ID" value="OAY22159.1"/>
    <property type="molecule type" value="Genomic_DNA"/>
</dbReference>
<name>A0A199UBW7_MANES</name>
<accession>A0A199UBW7</accession>
<reference evidence="1" key="1">
    <citation type="submission" date="2016-02" db="EMBL/GenBank/DDBJ databases">
        <title>WGS assembly of Manihot esculenta.</title>
        <authorList>
            <person name="Bredeson J.V."/>
            <person name="Prochnik S.E."/>
            <person name="Lyons J.B."/>
            <person name="Schmutz J."/>
            <person name="Grimwood J."/>
            <person name="Vrebalov J."/>
            <person name="Bart R.S."/>
            <person name="Amuge T."/>
            <person name="Ferguson M.E."/>
            <person name="Green R."/>
            <person name="Putnam N."/>
            <person name="Stites J."/>
            <person name="Rounsley S."/>
            <person name="Rokhsar D.S."/>
        </authorList>
    </citation>
    <scope>NUCLEOTIDE SEQUENCE [LARGE SCALE GENOMIC DNA]</scope>
    <source>
        <tissue evidence="1">Leaf</tissue>
    </source>
</reference>
<evidence type="ECO:0000313" key="1">
    <source>
        <dbReference type="EMBL" id="OAY22159.1"/>
    </source>
</evidence>